<evidence type="ECO:0000313" key="2">
    <source>
        <dbReference type="WBParaSite" id="RSKR_0001101000.1"/>
    </source>
</evidence>
<sequence>MPSWNGTIDCCAKKENVSLVMNEENGVEKPYLKEESHASSSSWTQFEEPTNKRITKKKDYASSTDSDRSIQDDSDVTARKKLFESTDNDGDDDESTTSSETSSVAGVESETERRNLLEEGDSDYEDVIDLGFTNSNGPTSPPPSLATPRPCPSPTKFRIDDDQQSYYNKCFLHLQAVCYGSKKKPSLDGAVNGNDEKVMAFFEKSKLHPDDLSRIWLLSDVNEDGYLNVEEFSMAMHLIVLKVKGGVPIPLSLPQEVRPIEEEPRDGESCGSGSLTSSTTCASHLESSGSIEKKVWKMFGEEDVVDGKTPSDKDTQKSCTNSHYEEDVSATSNPVGYFSKTPPIIVDSQPKAIKSESCLPGANGFSQSDSFFDGNAKDAISFNETGLSNSVLNTPIPPPRVDTSKGHGRSASLDTNTLTGMLLANGSIPNKLGTLPMNFKPNALKKTNLLHTLNCTAPTSKEKPVMVRKENDRGVVMEEELSQSIGEMSMDGNNYFLKADIGCQTDFKNEDSRISAIVKEIEAILAKSDGKDKNTPTLSSVPDPNALTAKERCHILRKLNWQLENERATLAQVKFQLELRLEEYEREIQPTEAVSRPPTKL</sequence>
<reference evidence="2" key="1">
    <citation type="submission" date="2016-11" db="UniProtKB">
        <authorList>
            <consortium name="WormBaseParasite"/>
        </authorList>
    </citation>
    <scope>IDENTIFICATION</scope>
    <source>
        <strain evidence="2">KR3021</strain>
    </source>
</reference>
<proteinExistence type="predicted"/>
<organism evidence="1 2">
    <name type="scientific">Rhabditophanes sp. KR3021</name>
    <dbReference type="NCBI Taxonomy" id="114890"/>
    <lineage>
        <taxon>Eukaryota</taxon>
        <taxon>Metazoa</taxon>
        <taxon>Ecdysozoa</taxon>
        <taxon>Nematoda</taxon>
        <taxon>Chromadorea</taxon>
        <taxon>Rhabditida</taxon>
        <taxon>Tylenchina</taxon>
        <taxon>Panagrolaimomorpha</taxon>
        <taxon>Strongyloidoidea</taxon>
        <taxon>Alloionematidae</taxon>
        <taxon>Rhabditophanes</taxon>
    </lineage>
</organism>
<name>A0AC35UHQ2_9BILA</name>
<protein>
    <submittedName>
        <fullName evidence="2">RalBP1-associated Eps domain-containing protein 1</fullName>
    </submittedName>
</protein>
<evidence type="ECO:0000313" key="1">
    <source>
        <dbReference type="Proteomes" id="UP000095286"/>
    </source>
</evidence>
<accession>A0AC35UHQ2</accession>
<dbReference type="WBParaSite" id="RSKR_0001101000.1">
    <property type="protein sequence ID" value="RSKR_0001101000.1"/>
    <property type="gene ID" value="RSKR_0001101000"/>
</dbReference>
<dbReference type="Proteomes" id="UP000095286">
    <property type="component" value="Unplaced"/>
</dbReference>